<dbReference type="Proteomes" id="UP001589575">
    <property type="component" value="Unassembled WGS sequence"/>
</dbReference>
<organism evidence="2 3">
    <name type="scientific">Citricoccus parietis</name>
    <dbReference type="NCBI Taxonomy" id="592307"/>
    <lineage>
        <taxon>Bacteria</taxon>
        <taxon>Bacillati</taxon>
        <taxon>Actinomycetota</taxon>
        <taxon>Actinomycetes</taxon>
        <taxon>Micrococcales</taxon>
        <taxon>Micrococcaceae</taxon>
        <taxon>Citricoccus</taxon>
    </lineage>
</organism>
<dbReference type="EMBL" id="JBHMFI010000023">
    <property type="protein sequence ID" value="MFB9075281.1"/>
    <property type="molecule type" value="Genomic_DNA"/>
</dbReference>
<sequence length="91" mass="10698">MANSRVRRNWPGGRGAARIQARARRHRGPGRTRGRVPPTRRRLDRERSRLPSRFGLRNRRRHRPCAHPGVDRRGDRELRRPNRAPERSADG</sequence>
<protein>
    <submittedName>
        <fullName evidence="2">Uncharacterized protein</fullName>
    </submittedName>
</protein>
<feature type="region of interest" description="Disordered" evidence="1">
    <location>
        <begin position="1"/>
        <end position="91"/>
    </location>
</feature>
<name>A0ABV5G8K2_9MICC</name>
<reference evidence="2 3" key="1">
    <citation type="submission" date="2024-09" db="EMBL/GenBank/DDBJ databases">
        <authorList>
            <person name="Sun Q."/>
            <person name="Mori K."/>
        </authorList>
    </citation>
    <scope>NUCLEOTIDE SEQUENCE [LARGE SCALE GENOMIC DNA]</scope>
    <source>
        <strain evidence="2 3">CCM 7609</strain>
    </source>
</reference>
<accession>A0ABV5G8K2</accession>
<comment type="caution">
    <text evidence="2">The sequence shown here is derived from an EMBL/GenBank/DDBJ whole genome shotgun (WGS) entry which is preliminary data.</text>
</comment>
<feature type="compositionally biased region" description="Basic residues" evidence="1">
    <location>
        <begin position="56"/>
        <end position="65"/>
    </location>
</feature>
<gene>
    <name evidence="2" type="ORF">ACFFX0_30570</name>
</gene>
<proteinExistence type="predicted"/>
<feature type="compositionally biased region" description="Basic residues" evidence="1">
    <location>
        <begin position="21"/>
        <end position="40"/>
    </location>
</feature>
<feature type="compositionally biased region" description="Basic and acidic residues" evidence="1">
    <location>
        <begin position="69"/>
        <end position="91"/>
    </location>
</feature>
<evidence type="ECO:0000256" key="1">
    <source>
        <dbReference type="SAM" id="MobiDB-lite"/>
    </source>
</evidence>
<keyword evidence="3" id="KW-1185">Reference proteome</keyword>
<evidence type="ECO:0000313" key="3">
    <source>
        <dbReference type="Proteomes" id="UP001589575"/>
    </source>
</evidence>
<evidence type="ECO:0000313" key="2">
    <source>
        <dbReference type="EMBL" id="MFB9075281.1"/>
    </source>
</evidence>